<dbReference type="FunFam" id="3.40.50.2300:FF:000018">
    <property type="entry name" value="DNA-binding transcriptional regulator NtrC"/>
    <property type="match status" value="1"/>
</dbReference>
<evidence type="ECO:0000313" key="12">
    <source>
        <dbReference type="EMBL" id="MQY51583.1"/>
    </source>
</evidence>
<dbReference type="PROSITE" id="PS00688">
    <property type="entry name" value="SIGMA54_INTERACT_3"/>
    <property type="match status" value="1"/>
</dbReference>
<keyword evidence="3" id="KW-0067">ATP-binding</keyword>
<dbReference type="EMBL" id="WIXJ01000004">
    <property type="protein sequence ID" value="MQY51583.1"/>
    <property type="molecule type" value="Genomic_DNA"/>
</dbReference>
<evidence type="ECO:0000259" key="11">
    <source>
        <dbReference type="PROSITE" id="PS50110"/>
    </source>
</evidence>
<dbReference type="InterPro" id="IPR025662">
    <property type="entry name" value="Sigma_54_int_dom_ATP-bd_1"/>
</dbReference>
<dbReference type="SUPFAM" id="SSF52540">
    <property type="entry name" value="P-loop containing nucleoside triphosphate hydrolases"/>
    <property type="match status" value="1"/>
</dbReference>
<keyword evidence="6" id="KW-0238">DNA-binding</keyword>
<keyword evidence="4" id="KW-0902">Two-component regulatory system</keyword>
<name>A0A6L5JW43_RHOTE</name>
<proteinExistence type="predicted"/>
<dbReference type="PANTHER" id="PTHR32071">
    <property type="entry name" value="TRANSCRIPTIONAL REGULATORY PROTEIN"/>
    <property type="match status" value="1"/>
</dbReference>
<dbReference type="Pfam" id="PF00072">
    <property type="entry name" value="Response_reg"/>
    <property type="match status" value="1"/>
</dbReference>
<dbReference type="SMART" id="SM00448">
    <property type="entry name" value="REC"/>
    <property type="match status" value="1"/>
</dbReference>
<evidence type="ECO:0000313" key="13">
    <source>
        <dbReference type="Proteomes" id="UP000480275"/>
    </source>
</evidence>
<sequence length="482" mass="51479">MTHGLPILVVEDDANLREAVCDTLELAGVRVLAADGGASALQLLAAQPVSLVVSDVRMMPMDGITLLKEIRSHFPHLPVVLMTAFADVDRAVEAMRSGACDFLLKPFEPKALLEHVARYRLPEAVDDGRVIAEDSASRNLFALAARVAQSDATVLLTGESGVGKEVVARYIHQHSARRDGPFVAINCAAIPDSLLEATLFGYEKGAFTGAQTAQAGKFEQAQDGTLLLDEVTEMPLGLQAKLLRVLQEREVERVGGKRPVSLNIRIVATSNRDMADAVARGAFREDLFYRLNVFPLLIPALRQRPEDIVPLARRFLAENGGRSGRPGVCLSPQAEAALRAHPWPGNVRELENVMQRALILSAGDVVDADTLALMSTGVSLTVGATPAPRVMPPASAAFAPAASPSPEAPAEIGGAVAAPASGVPASSSVKTDNMRERERTHILETLAAVGGSRRLAGERLGMSERTLRHKLKQYREAGLFDG</sequence>
<dbReference type="Proteomes" id="UP000480275">
    <property type="component" value="Unassembled WGS sequence"/>
</dbReference>
<dbReference type="InterPro" id="IPR001789">
    <property type="entry name" value="Sig_transdc_resp-reg_receiver"/>
</dbReference>
<dbReference type="Pfam" id="PF00158">
    <property type="entry name" value="Sigma54_activat"/>
    <property type="match status" value="1"/>
</dbReference>
<dbReference type="InterPro" id="IPR003593">
    <property type="entry name" value="AAA+_ATPase"/>
</dbReference>
<dbReference type="PANTHER" id="PTHR32071:SF21">
    <property type="entry name" value="TRANSCRIPTIONAL REGULATORY PROTEIN FLGR"/>
    <property type="match status" value="1"/>
</dbReference>
<dbReference type="SMART" id="SM00382">
    <property type="entry name" value="AAA"/>
    <property type="match status" value="1"/>
</dbReference>
<dbReference type="CDD" id="cd00009">
    <property type="entry name" value="AAA"/>
    <property type="match status" value="1"/>
</dbReference>
<gene>
    <name evidence="12" type="ORF">GHK24_07345</name>
</gene>
<evidence type="ECO:0000256" key="4">
    <source>
        <dbReference type="ARBA" id="ARBA00023012"/>
    </source>
</evidence>
<evidence type="ECO:0000256" key="5">
    <source>
        <dbReference type="ARBA" id="ARBA00023015"/>
    </source>
</evidence>
<evidence type="ECO:0000256" key="9">
    <source>
        <dbReference type="SAM" id="MobiDB-lite"/>
    </source>
</evidence>
<dbReference type="GO" id="GO:0005524">
    <property type="term" value="F:ATP binding"/>
    <property type="evidence" value="ECO:0007669"/>
    <property type="project" value="UniProtKB-KW"/>
</dbReference>
<dbReference type="Gene3D" id="1.10.8.60">
    <property type="match status" value="1"/>
</dbReference>
<dbReference type="Gene3D" id="3.40.50.2300">
    <property type="match status" value="1"/>
</dbReference>
<dbReference type="PROSITE" id="PS50110">
    <property type="entry name" value="RESPONSE_REGULATORY"/>
    <property type="match status" value="1"/>
</dbReference>
<dbReference type="GO" id="GO:0000160">
    <property type="term" value="P:phosphorelay signal transduction system"/>
    <property type="evidence" value="ECO:0007669"/>
    <property type="project" value="UniProtKB-KW"/>
</dbReference>
<keyword evidence="2" id="KW-0547">Nucleotide-binding</keyword>
<dbReference type="OrthoDB" id="3516932at2"/>
<dbReference type="PROSITE" id="PS50045">
    <property type="entry name" value="SIGMA54_INTERACT_4"/>
    <property type="match status" value="1"/>
</dbReference>
<dbReference type="FunFam" id="3.40.50.300:FF:000006">
    <property type="entry name" value="DNA-binding transcriptional regulator NtrC"/>
    <property type="match status" value="1"/>
</dbReference>
<feature type="domain" description="Response regulatory" evidence="11">
    <location>
        <begin position="6"/>
        <end position="120"/>
    </location>
</feature>
<evidence type="ECO:0000259" key="10">
    <source>
        <dbReference type="PROSITE" id="PS50045"/>
    </source>
</evidence>
<accession>A0A6L5JW43</accession>
<feature type="region of interest" description="Disordered" evidence="9">
    <location>
        <begin position="398"/>
        <end position="435"/>
    </location>
</feature>
<dbReference type="Pfam" id="PF02954">
    <property type="entry name" value="HTH_8"/>
    <property type="match status" value="1"/>
</dbReference>
<reference evidence="12 13" key="1">
    <citation type="submission" date="2019-10" db="EMBL/GenBank/DDBJ databases">
        <title>Whole-genome sequence of the purple nonsulfur photosynthetic bacterium Rhodocyclus tenuis.</title>
        <authorList>
            <person name="Kyndt J.A."/>
            <person name="Meyer T.E."/>
        </authorList>
    </citation>
    <scope>NUCLEOTIDE SEQUENCE [LARGE SCALE GENOMIC DNA]</scope>
    <source>
        <strain evidence="12 13">DSM 110</strain>
    </source>
</reference>
<feature type="domain" description="Sigma-54 factor interaction" evidence="10">
    <location>
        <begin position="130"/>
        <end position="359"/>
    </location>
</feature>
<evidence type="ECO:0000256" key="7">
    <source>
        <dbReference type="ARBA" id="ARBA00023163"/>
    </source>
</evidence>
<evidence type="ECO:0000256" key="8">
    <source>
        <dbReference type="PROSITE-ProRule" id="PRU00169"/>
    </source>
</evidence>
<comment type="caution">
    <text evidence="12">The sequence shown here is derived from an EMBL/GenBank/DDBJ whole genome shotgun (WGS) entry which is preliminary data.</text>
</comment>
<evidence type="ECO:0000256" key="2">
    <source>
        <dbReference type="ARBA" id="ARBA00022741"/>
    </source>
</evidence>
<dbReference type="Gene3D" id="1.10.10.60">
    <property type="entry name" value="Homeodomain-like"/>
    <property type="match status" value="1"/>
</dbReference>
<keyword evidence="5" id="KW-0805">Transcription regulation</keyword>
<dbReference type="GO" id="GO:0043565">
    <property type="term" value="F:sequence-specific DNA binding"/>
    <property type="evidence" value="ECO:0007669"/>
    <property type="project" value="InterPro"/>
</dbReference>
<dbReference type="InterPro" id="IPR009057">
    <property type="entry name" value="Homeodomain-like_sf"/>
</dbReference>
<dbReference type="SUPFAM" id="SSF52172">
    <property type="entry name" value="CheY-like"/>
    <property type="match status" value="1"/>
</dbReference>
<keyword evidence="7" id="KW-0804">Transcription</keyword>
<dbReference type="SUPFAM" id="SSF46689">
    <property type="entry name" value="Homeodomain-like"/>
    <property type="match status" value="1"/>
</dbReference>
<dbReference type="InterPro" id="IPR011006">
    <property type="entry name" value="CheY-like_superfamily"/>
</dbReference>
<evidence type="ECO:0000256" key="3">
    <source>
        <dbReference type="ARBA" id="ARBA00022840"/>
    </source>
</evidence>
<dbReference type="InterPro" id="IPR002197">
    <property type="entry name" value="HTH_Fis"/>
</dbReference>
<dbReference type="InterPro" id="IPR058031">
    <property type="entry name" value="AAA_lid_NorR"/>
</dbReference>
<feature type="modified residue" description="4-aspartylphosphate" evidence="8">
    <location>
        <position position="55"/>
    </location>
</feature>
<dbReference type="Gene3D" id="3.40.50.300">
    <property type="entry name" value="P-loop containing nucleotide triphosphate hydrolases"/>
    <property type="match status" value="1"/>
</dbReference>
<organism evidence="12 13">
    <name type="scientific">Rhodocyclus tenuis</name>
    <name type="common">Rhodospirillum tenue</name>
    <dbReference type="NCBI Taxonomy" id="1066"/>
    <lineage>
        <taxon>Bacteria</taxon>
        <taxon>Pseudomonadati</taxon>
        <taxon>Pseudomonadota</taxon>
        <taxon>Betaproteobacteria</taxon>
        <taxon>Rhodocyclales</taxon>
        <taxon>Rhodocyclaceae</taxon>
        <taxon>Rhodocyclus</taxon>
    </lineage>
</organism>
<dbReference type="GO" id="GO:0006355">
    <property type="term" value="P:regulation of DNA-templated transcription"/>
    <property type="evidence" value="ECO:0007669"/>
    <property type="project" value="InterPro"/>
</dbReference>
<keyword evidence="1 8" id="KW-0597">Phosphoprotein</keyword>
<dbReference type="AlphaFoldDB" id="A0A6L5JW43"/>
<protein>
    <submittedName>
        <fullName evidence="12">Response regulator</fullName>
    </submittedName>
</protein>
<dbReference type="InterPro" id="IPR027417">
    <property type="entry name" value="P-loop_NTPase"/>
</dbReference>
<dbReference type="Pfam" id="PF25601">
    <property type="entry name" value="AAA_lid_14"/>
    <property type="match status" value="1"/>
</dbReference>
<evidence type="ECO:0000256" key="6">
    <source>
        <dbReference type="ARBA" id="ARBA00023125"/>
    </source>
</evidence>
<evidence type="ECO:0000256" key="1">
    <source>
        <dbReference type="ARBA" id="ARBA00022553"/>
    </source>
</evidence>
<dbReference type="InterPro" id="IPR002078">
    <property type="entry name" value="Sigma_54_int"/>
</dbReference>
<dbReference type="PROSITE" id="PS00675">
    <property type="entry name" value="SIGMA54_INTERACT_1"/>
    <property type="match status" value="1"/>
</dbReference>
<dbReference type="InterPro" id="IPR025944">
    <property type="entry name" value="Sigma_54_int_dom_CS"/>
</dbReference>
<feature type="compositionally biased region" description="Low complexity" evidence="9">
    <location>
        <begin position="398"/>
        <end position="429"/>
    </location>
</feature>